<feature type="compositionally biased region" description="Polar residues" evidence="7">
    <location>
        <begin position="192"/>
        <end position="207"/>
    </location>
</feature>
<evidence type="ECO:0000259" key="8">
    <source>
        <dbReference type="SMART" id="SM00128"/>
    </source>
</evidence>
<proteinExistence type="predicted"/>
<dbReference type="GO" id="GO:0004439">
    <property type="term" value="F:phosphatidylinositol-4,5-bisphosphate 5-phosphatase activity"/>
    <property type="evidence" value="ECO:0007669"/>
    <property type="project" value="UniProtKB-EC"/>
</dbReference>
<accession>A0A9N9RN21</accession>
<dbReference type="SMART" id="SM00128">
    <property type="entry name" value="IPPc"/>
    <property type="match status" value="1"/>
</dbReference>
<feature type="region of interest" description="Disordered" evidence="7">
    <location>
        <begin position="34"/>
        <end position="60"/>
    </location>
</feature>
<gene>
    <name evidence="9" type="ORF">CHIRRI_LOCUS2687</name>
</gene>
<feature type="compositionally biased region" description="Polar residues" evidence="7">
    <location>
        <begin position="122"/>
        <end position="146"/>
    </location>
</feature>
<dbReference type="InterPro" id="IPR053321">
    <property type="entry name" value="IPP-5-Phosphatase_Type_IV"/>
</dbReference>
<evidence type="ECO:0000256" key="1">
    <source>
        <dbReference type="ARBA" id="ARBA00004138"/>
    </source>
</evidence>
<dbReference type="OrthoDB" id="2248459at2759"/>
<reference evidence="9" key="1">
    <citation type="submission" date="2022-01" db="EMBL/GenBank/DDBJ databases">
        <authorList>
            <person name="King R."/>
        </authorList>
    </citation>
    <scope>NUCLEOTIDE SEQUENCE</scope>
</reference>
<dbReference type="AlphaFoldDB" id="A0A9N9RN21"/>
<evidence type="ECO:0000256" key="5">
    <source>
        <dbReference type="ARBA" id="ARBA00023273"/>
    </source>
</evidence>
<dbReference type="InterPro" id="IPR000300">
    <property type="entry name" value="IPPc"/>
</dbReference>
<evidence type="ECO:0000313" key="9">
    <source>
        <dbReference type="EMBL" id="CAG9799729.1"/>
    </source>
</evidence>
<evidence type="ECO:0000256" key="3">
    <source>
        <dbReference type="ARBA" id="ARBA00022801"/>
    </source>
</evidence>
<evidence type="ECO:0000256" key="6">
    <source>
        <dbReference type="ARBA" id="ARBA00075837"/>
    </source>
</evidence>
<dbReference type="InterPro" id="IPR036691">
    <property type="entry name" value="Endo/exonu/phosph_ase_sf"/>
</dbReference>
<sequence length="649" mass="72949">MNMHEEVVNQVVRRNNKPILGLLGVKRSTKVEPQQNFHNNNNNEASSMESITTKDVSRQNLSIQKPVGRHIDVRSRNNSVPDLSTLNDLELVNSLNINENEAGGINRYSFCCTTDMTNGMVNSDSGIENATSNDEESSTPIPSSSRPLAVRSSPAYYNLPKYDVYPSPILLSCRSRFREKFLPPSLEQYSSLKDCNSSPDIPTQNKSPPVKKDDRKSGSFDTITIDHHRLEECCSDPDRISADSLARQTLMAAQVLHLIPTEKARQRNFLQGRSASISLLGAAELEKACPNREATIFLGSWNMNGQNPPKQMNDFILPTKMEHVPDLVVIGTQEACSDKFEWEVTLQETLGPSHVLFHSASLGTLHLAVFMRRDLIWYCSEPEDASLSVRPGSHFKTKGAVAISFCLFGTTMLFVTSHLTAHQQKVKERVQDIKRIINSLDLPRNLNVRHRAKDVTQNFDSVYWCGDLNFRLSEPRDNLMKWLKETQFPLPSHLPHGYLHTDQLTSVLADGAAFRGFKEAKIHFPPTYKYDVGTQQFDTSSKQRAPAYTDRILYKYKLPPLGLRRPSAMTSSSRPTSPHSPIKCIAYDSVQSIVSSDHKPVWALFKNALRPGVDSIPLAALFNREVYIEGIKHRLDNNNQEATSACVIQ</sequence>
<dbReference type="PANTHER" id="PTHR47039">
    <property type="entry name" value="INOSITOL POLYPHOSPHATE 5-PHOSPHATASE E"/>
    <property type="match status" value="1"/>
</dbReference>
<dbReference type="Proteomes" id="UP001153620">
    <property type="component" value="Chromosome 1"/>
</dbReference>
<feature type="domain" description="Inositol polyphosphate-related phosphatase" evidence="8">
    <location>
        <begin position="292"/>
        <end position="613"/>
    </location>
</feature>
<keyword evidence="10" id="KW-1185">Reference proteome</keyword>
<organism evidence="9 10">
    <name type="scientific">Chironomus riparius</name>
    <dbReference type="NCBI Taxonomy" id="315576"/>
    <lineage>
        <taxon>Eukaryota</taxon>
        <taxon>Metazoa</taxon>
        <taxon>Ecdysozoa</taxon>
        <taxon>Arthropoda</taxon>
        <taxon>Hexapoda</taxon>
        <taxon>Insecta</taxon>
        <taxon>Pterygota</taxon>
        <taxon>Neoptera</taxon>
        <taxon>Endopterygota</taxon>
        <taxon>Diptera</taxon>
        <taxon>Nematocera</taxon>
        <taxon>Chironomoidea</taxon>
        <taxon>Chironomidae</taxon>
        <taxon>Chironominae</taxon>
        <taxon>Chironomus</taxon>
    </lineage>
</organism>
<keyword evidence="3" id="KW-0378">Hydrolase</keyword>
<dbReference type="SUPFAM" id="SSF56219">
    <property type="entry name" value="DNase I-like"/>
    <property type="match status" value="1"/>
</dbReference>
<evidence type="ECO:0000256" key="2">
    <source>
        <dbReference type="ARBA" id="ARBA00013044"/>
    </source>
</evidence>
<evidence type="ECO:0000313" key="10">
    <source>
        <dbReference type="Proteomes" id="UP001153620"/>
    </source>
</evidence>
<dbReference type="EC" id="3.1.3.36" evidence="2"/>
<name>A0A9N9RN21_9DIPT</name>
<reference evidence="9" key="2">
    <citation type="submission" date="2022-10" db="EMBL/GenBank/DDBJ databases">
        <authorList>
            <consortium name="ENA_rothamsted_submissions"/>
            <consortium name="culmorum"/>
            <person name="King R."/>
        </authorList>
    </citation>
    <scope>NUCLEOTIDE SEQUENCE</scope>
</reference>
<evidence type="ECO:0000256" key="4">
    <source>
        <dbReference type="ARBA" id="ARBA00023098"/>
    </source>
</evidence>
<keyword evidence="4" id="KW-0443">Lipid metabolism</keyword>
<keyword evidence="5" id="KW-0966">Cell projection</keyword>
<feature type="region of interest" description="Disordered" evidence="7">
    <location>
        <begin position="192"/>
        <end position="219"/>
    </location>
</feature>
<dbReference type="EMBL" id="OU895877">
    <property type="protein sequence ID" value="CAG9799729.1"/>
    <property type="molecule type" value="Genomic_DNA"/>
</dbReference>
<feature type="region of interest" description="Disordered" evidence="7">
    <location>
        <begin position="122"/>
        <end position="149"/>
    </location>
</feature>
<dbReference type="PANTHER" id="PTHR47039:SF1">
    <property type="entry name" value="INOSITOL POLYPHOSPHATE 5-PHOSPHATASE E"/>
    <property type="match status" value="1"/>
</dbReference>
<protein>
    <recommendedName>
        <fullName evidence="2">phosphoinositide 5-phosphatase</fullName>
        <ecNumber evidence="2">3.1.3.36</ecNumber>
    </recommendedName>
    <alternativeName>
        <fullName evidence="6">Phosphatidylinositol 4,5-bisphosphate 5-phosphatase</fullName>
    </alternativeName>
</protein>
<dbReference type="GO" id="GO:0046856">
    <property type="term" value="P:phosphatidylinositol dephosphorylation"/>
    <property type="evidence" value="ECO:0007669"/>
    <property type="project" value="InterPro"/>
</dbReference>
<dbReference type="GO" id="GO:0005929">
    <property type="term" value="C:cilium"/>
    <property type="evidence" value="ECO:0007669"/>
    <property type="project" value="UniProtKB-SubCell"/>
</dbReference>
<comment type="subcellular location">
    <subcellularLocation>
        <location evidence="1">Cell projection</location>
        <location evidence="1">Cilium</location>
    </subcellularLocation>
</comment>
<evidence type="ECO:0000256" key="7">
    <source>
        <dbReference type="SAM" id="MobiDB-lite"/>
    </source>
</evidence>
<dbReference type="Gene3D" id="3.60.10.10">
    <property type="entry name" value="Endonuclease/exonuclease/phosphatase"/>
    <property type="match status" value="1"/>
</dbReference>
<feature type="compositionally biased region" description="Basic and acidic residues" evidence="7">
    <location>
        <begin position="210"/>
        <end position="219"/>
    </location>
</feature>
<dbReference type="FunFam" id="3.60.10.10:FF:000039">
    <property type="entry name" value="72 kDa inositol polyphosphate 5-phosphatase"/>
    <property type="match status" value="1"/>
</dbReference>
<dbReference type="Pfam" id="PF22669">
    <property type="entry name" value="Exo_endo_phos2"/>
    <property type="match status" value="1"/>
</dbReference>